<feature type="binding site" evidence="8">
    <location>
        <position position="7"/>
    </location>
    <ligand>
        <name>Mg(2+)</name>
        <dbReference type="ChEBI" id="CHEBI:18420"/>
    </ligand>
</feature>
<comment type="catalytic activity">
    <reaction evidence="8">
        <text>apo-[ACP] + CoA = holo-[ACP] + adenosine 3',5'-bisphosphate + H(+)</text>
        <dbReference type="Rhea" id="RHEA:12068"/>
        <dbReference type="Rhea" id="RHEA-COMP:9685"/>
        <dbReference type="Rhea" id="RHEA-COMP:9690"/>
        <dbReference type="ChEBI" id="CHEBI:15378"/>
        <dbReference type="ChEBI" id="CHEBI:29999"/>
        <dbReference type="ChEBI" id="CHEBI:57287"/>
        <dbReference type="ChEBI" id="CHEBI:58343"/>
        <dbReference type="ChEBI" id="CHEBI:64479"/>
        <dbReference type="EC" id="2.7.8.7"/>
    </reaction>
</comment>
<dbReference type="EMBL" id="DVGZ01000125">
    <property type="protein sequence ID" value="HIR48285.1"/>
    <property type="molecule type" value="Genomic_DNA"/>
</dbReference>
<accession>A0A9D1DFE4</accession>
<evidence type="ECO:0000256" key="1">
    <source>
        <dbReference type="ARBA" id="ARBA00022516"/>
    </source>
</evidence>
<dbReference type="InterPro" id="IPR002582">
    <property type="entry name" value="ACPS"/>
</dbReference>
<dbReference type="GO" id="GO:0008897">
    <property type="term" value="F:holo-[acyl-carrier-protein] synthase activity"/>
    <property type="evidence" value="ECO:0007669"/>
    <property type="project" value="UniProtKB-UniRule"/>
</dbReference>
<dbReference type="Gene3D" id="3.90.470.20">
    <property type="entry name" value="4'-phosphopantetheinyl transferase domain"/>
    <property type="match status" value="1"/>
</dbReference>
<comment type="cofactor">
    <cofactor evidence="8">
        <name>Mg(2+)</name>
        <dbReference type="ChEBI" id="CHEBI:18420"/>
    </cofactor>
</comment>
<evidence type="ECO:0000256" key="4">
    <source>
        <dbReference type="ARBA" id="ARBA00022832"/>
    </source>
</evidence>
<feature type="domain" description="4'-phosphopantetheinyl transferase" evidence="9">
    <location>
        <begin position="4"/>
        <end position="113"/>
    </location>
</feature>
<evidence type="ECO:0000313" key="11">
    <source>
        <dbReference type="Proteomes" id="UP000824242"/>
    </source>
</evidence>
<dbReference type="SUPFAM" id="SSF56214">
    <property type="entry name" value="4'-phosphopantetheinyl transferase"/>
    <property type="match status" value="1"/>
</dbReference>
<dbReference type="Proteomes" id="UP000824242">
    <property type="component" value="Unassembled WGS sequence"/>
</dbReference>
<gene>
    <name evidence="8" type="primary">acpS</name>
    <name evidence="10" type="ORF">IAB89_11645</name>
</gene>
<protein>
    <recommendedName>
        <fullName evidence="8">Holo-[acyl-carrier-protein] synthase</fullName>
        <shortName evidence="8">Holo-ACP synthase</shortName>
        <ecNumber evidence="8">2.7.8.7</ecNumber>
    </recommendedName>
    <alternativeName>
        <fullName evidence="8">4'-phosphopantetheinyl transferase AcpS</fullName>
    </alternativeName>
</protein>
<evidence type="ECO:0000313" key="10">
    <source>
        <dbReference type="EMBL" id="HIR48285.1"/>
    </source>
</evidence>
<dbReference type="GO" id="GO:0005737">
    <property type="term" value="C:cytoplasm"/>
    <property type="evidence" value="ECO:0007669"/>
    <property type="project" value="UniProtKB-SubCell"/>
</dbReference>
<evidence type="ECO:0000256" key="8">
    <source>
        <dbReference type="HAMAP-Rule" id="MF_00101"/>
    </source>
</evidence>
<dbReference type="InterPro" id="IPR008278">
    <property type="entry name" value="4-PPantetheinyl_Trfase_dom"/>
</dbReference>
<dbReference type="AlphaFoldDB" id="A0A9D1DFE4"/>
<dbReference type="GO" id="GO:0006633">
    <property type="term" value="P:fatty acid biosynthetic process"/>
    <property type="evidence" value="ECO:0007669"/>
    <property type="project" value="UniProtKB-UniRule"/>
</dbReference>
<keyword evidence="8" id="KW-0963">Cytoplasm</keyword>
<organism evidence="10 11">
    <name type="scientific">Candidatus Caccousia avicola</name>
    <dbReference type="NCBI Taxonomy" id="2840721"/>
    <lineage>
        <taxon>Bacteria</taxon>
        <taxon>Bacillati</taxon>
        <taxon>Bacillota</taxon>
        <taxon>Clostridia</taxon>
        <taxon>Eubacteriales</taxon>
        <taxon>Oscillospiraceae</taxon>
        <taxon>Oscillospiraceae incertae sedis</taxon>
        <taxon>Candidatus Caccousia</taxon>
    </lineage>
</organism>
<reference evidence="10" key="2">
    <citation type="journal article" date="2021" name="PeerJ">
        <title>Extensive microbial diversity within the chicken gut microbiome revealed by metagenomics and culture.</title>
        <authorList>
            <person name="Gilroy R."/>
            <person name="Ravi A."/>
            <person name="Getino M."/>
            <person name="Pursley I."/>
            <person name="Horton D.L."/>
            <person name="Alikhan N.F."/>
            <person name="Baker D."/>
            <person name="Gharbi K."/>
            <person name="Hall N."/>
            <person name="Watson M."/>
            <person name="Adriaenssens E.M."/>
            <person name="Foster-Nyarko E."/>
            <person name="Jarju S."/>
            <person name="Secka A."/>
            <person name="Antonio M."/>
            <person name="Oren A."/>
            <person name="Chaudhuri R.R."/>
            <person name="La Ragione R."/>
            <person name="Hildebrand F."/>
            <person name="Pallen M.J."/>
        </authorList>
    </citation>
    <scope>NUCLEOTIDE SEQUENCE</scope>
    <source>
        <strain evidence="10">ChiSxjej1B13-7958</strain>
    </source>
</reference>
<keyword evidence="7 8" id="KW-0275">Fatty acid biosynthesis</keyword>
<keyword evidence="5 8" id="KW-0460">Magnesium</keyword>
<evidence type="ECO:0000256" key="6">
    <source>
        <dbReference type="ARBA" id="ARBA00023098"/>
    </source>
</evidence>
<keyword evidence="2 8" id="KW-0808">Transferase</keyword>
<sequence length="122" mass="13396">MIALGLDLLEIDRIRRSLQNPRFVERVFGMQEREQLSARGFPAQSAAACFCAKEAFGKALGTGIRGFLLTEVQLLREPSGRPYLFLSGSALRMAEERGLCFSVSVTHTKNYAAVVAAAEQKS</sequence>
<dbReference type="InterPro" id="IPR037143">
    <property type="entry name" value="4-PPantetheinyl_Trfase_dom_sf"/>
</dbReference>
<dbReference type="EC" id="2.7.8.7" evidence="8"/>
<evidence type="ECO:0000256" key="7">
    <source>
        <dbReference type="ARBA" id="ARBA00023160"/>
    </source>
</evidence>
<evidence type="ECO:0000256" key="2">
    <source>
        <dbReference type="ARBA" id="ARBA00022679"/>
    </source>
</evidence>
<comment type="subcellular location">
    <subcellularLocation>
        <location evidence="8">Cytoplasm</location>
    </subcellularLocation>
</comment>
<reference evidence="10" key="1">
    <citation type="submission" date="2020-10" db="EMBL/GenBank/DDBJ databases">
        <authorList>
            <person name="Gilroy R."/>
        </authorList>
    </citation>
    <scope>NUCLEOTIDE SEQUENCE</scope>
    <source>
        <strain evidence="10">ChiSxjej1B13-7958</strain>
    </source>
</reference>
<evidence type="ECO:0000259" key="9">
    <source>
        <dbReference type="Pfam" id="PF01648"/>
    </source>
</evidence>
<name>A0A9D1DFE4_9FIRM</name>
<evidence type="ECO:0000256" key="3">
    <source>
        <dbReference type="ARBA" id="ARBA00022723"/>
    </source>
</evidence>
<keyword evidence="3 8" id="KW-0479">Metal-binding</keyword>
<keyword evidence="4 8" id="KW-0276">Fatty acid metabolism</keyword>
<dbReference type="HAMAP" id="MF_00101">
    <property type="entry name" value="AcpS"/>
    <property type="match status" value="1"/>
</dbReference>
<comment type="caution">
    <text evidence="10">The sequence shown here is derived from an EMBL/GenBank/DDBJ whole genome shotgun (WGS) entry which is preliminary data.</text>
</comment>
<dbReference type="Pfam" id="PF01648">
    <property type="entry name" value="ACPS"/>
    <property type="match status" value="1"/>
</dbReference>
<evidence type="ECO:0000256" key="5">
    <source>
        <dbReference type="ARBA" id="ARBA00022842"/>
    </source>
</evidence>
<dbReference type="NCBIfam" id="TIGR00556">
    <property type="entry name" value="pantethn_trn"/>
    <property type="match status" value="1"/>
</dbReference>
<keyword evidence="6 8" id="KW-0443">Lipid metabolism</keyword>
<comment type="function">
    <text evidence="8">Transfers the 4'-phosphopantetheine moiety from coenzyme A to a Ser of acyl-carrier-protein.</text>
</comment>
<dbReference type="InterPro" id="IPR004568">
    <property type="entry name" value="Ppantetheine-prot_Trfase_dom"/>
</dbReference>
<proteinExistence type="inferred from homology"/>
<comment type="similarity">
    <text evidence="8">Belongs to the P-Pant transferase superfamily. AcpS family.</text>
</comment>
<dbReference type="GO" id="GO:0000287">
    <property type="term" value="F:magnesium ion binding"/>
    <property type="evidence" value="ECO:0007669"/>
    <property type="project" value="UniProtKB-UniRule"/>
</dbReference>
<keyword evidence="1 8" id="KW-0444">Lipid biosynthesis</keyword>
<feature type="binding site" evidence="8">
    <location>
        <position position="54"/>
    </location>
    <ligand>
        <name>Mg(2+)</name>
        <dbReference type="ChEBI" id="CHEBI:18420"/>
    </ligand>
</feature>